<dbReference type="InterPro" id="IPR038559">
    <property type="entry name" value="XkdN-like_sf"/>
</dbReference>
<reference evidence="1" key="1">
    <citation type="submission" date="2016-04" db="EMBL/GenBank/DDBJ databases">
        <authorList>
            <person name="Evans L.H."/>
            <person name="Alamgir A."/>
            <person name="Owens N."/>
            <person name="Weber N.D."/>
            <person name="Virtaneva K."/>
            <person name="Barbian K."/>
            <person name="Babar A."/>
            <person name="Rosenke K."/>
        </authorList>
    </citation>
    <scope>NUCLEOTIDE SEQUENCE</scope>
    <source>
        <strain evidence="1">86</strain>
    </source>
</reference>
<sequence length="135" mass="14719">MSKLQEFLMQGGAAESVTAEVAVAGFPHPFTVKSISEAENKALRKSCQKTSLDKKTHQKSVETDQDLYNNRLVAACCVDPNFKDAQLQETYGVVGAEALIDNVLKPGQFVEVLLAVQEVNGFSDSVNDLRDEAKN</sequence>
<dbReference type="InterPro" id="IPR014986">
    <property type="entry name" value="XkdN-like"/>
</dbReference>
<dbReference type="AlphaFoldDB" id="A0A212J4K9"/>
<organism evidence="1">
    <name type="scientific">uncultured Eubacteriales bacterium</name>
    <dbReference type="NCBI Taxonomy" id="172733"/>
    <lineage>
        <taxon>Bacteria</taxon>
        <taxon>Bacillati</taxon>
        <taxon>Bacillota</taxon>
        <taxon>Clostridia</taxon>
        <taxon>Eubacteriales</taxon>
        <taxon>environmental samples</taxon>
    </lineage>
</organism>
<gene>
    <name evidence="1" type="ORF">KL86CLO1_10507</name>
</gene>
<evidence type="ECO:0000313" key="1">
    <source>
        <dbReference type="EMBL" id="SBV94389.1"/>
    </source>
</evidence>
<protein>
    <submittedName>
        <fullName evidence="1">Putative XkdN-like protein</fullName>
    </submittedName>
</protein>
<dbReference type="Gene3D" id="3.30.2220.30">
    <property type="match status" value="1"/>
</dbReference>
<accession>A0A212J4K9</accession>
<proteinExistence type="predicted"/>
<name>A0A212J4K9_9FIRM</name>
<dbReference type="EMBL" id="FLUN01000001">
    <property type="protein sequence ID" value="SBV94389.1"/>
    <property type="molecule type" value="Genomic_DNA"/>
</dbReference>
<dbReference type="Pfam" id="PF08890">
    <property type="entry name" value="Phage_TAC_5"/>
    <property type="match status" value="1"/>
</dbReference>